<name>A0ABW5S7I4_9BACL</name>
<evidence type="ECO:0000313" key="9">
    <source>
        <dbReference type="EMBL" id="MFD2695577.1"/>
    </source>
</evidence>
<dbReference type="InterPro" id="IPR000111">
    <property type="entry name" value="Glyco_hydro_27/36_CS"/>
</dbReference>
<dbReference type="EC" id="3.2.1.22" evidence="3 6"/>
<dbReference type="Gene3D" id="3.20.20.70">
    <property type="entry name" value="Aldolase class I"/>
    <property type="match status" value="1"/>
</dbReference>
<proteinExistence type="inferred from homology"/>
<reference evidence="10" key="1">
    <citation type="journal article" date="2019" name="Int. J. Syst. Evol. Microbiol.">
        <title>The Global Catalogue of Microorganisms (GCM) 10K type strain sequencing project: providing services to taxonomists for standard genome sequencing and annotation.</title>
        <authorList>
            <consortium name="The Broad Institute Genomics Platform"/>
            <consortium name="The Broad Institute Genome Sequencing Center for Infectious Disease"/>
            <person name="Wu L."/>
            <person name="Ma J."/>
        </authorList>
    </citation>
    <scope>NUCLEOTIDE SEQUENCE [LARGE SCALE GENOMIC DNA]</scope>
    <source>
        <strain evidence="10">TISTR 2466</strain>
    </source>
</reference>
<keyword evidence="5 6" id="KW-0326">Glycosidase</keyword>
<evidence type="ECO:0000256" key="2">
    <source>
        <dbReference type="ARBA" id="ARBA00006202"/>
    </source>
</evidence>
<evidence type="ECO:0000256" key="1">
    <source>
        <dbReference type="ARBA" id="ARBA00001255"/>
    </source>
</evidence>
<accession>A0ABW5S7I4</accession>
<evidence type="ECO:0000256" key="4">
    <source>
        <dbReference type="ARBA" id="ARBA00022801"/>
    </source>
</evidence>
<evidence type="ECO:0000259" key="8">
    <source>
        <dbReference type="Pfam" id="PF16875"/>
    </source>
</evidence>
<feature type="domain" description="Glycosyl hydrolase family 36 C-terminal" evidence="7">
    <location>
        <begin position="648"/>
        <end position="724"/>
    </location>
</feature>
<dbReference type="PANTHER" id="PTHR43053:SF3">
    <property type="entry name" value="ALPHA-GALACTOSIDASE C-RELATED"/>
    <property type="match status" value="1"/>
</dbReference>
<dbReference type="InterPro" id="IPR038417">
    <property type="entry name" value="Alpga-gal_N_sf"/>
</dbReference>
<dbReference type="InterPro" id="IPR031704">
    <property type="entry name" value="Glyco_hydro_36_N"/>
</dbReference>
<feature type="domain" description="Glycosyl hydrolase family 36 N-terminal" evidence="8">
    <location>
        <begin position="28"/>
        <end position="283"/>
    </location>
</feature>
<dbReference type="CDD" id="cd14791">
    <property type="entry name" value="GH36"/>
    <property type="match status" value="1"/>
</dbReference>
<dbReference type="Pfam" id="PF16875">
    <property type="entry name" value="Glyco_hydro_36N"/>
    <property type="match status" value="1"/>
</dbReference>
<dbReference type="Pfam" id="PF16874">
    <property type="entry name" value="Glyco_hydro_36C"/>
    <property type="match status" value="1"/>
</dbReference>
<dbReference type="InterPro" id="IPR050985">
    <property type="entry name" value="Alpha-glycosidase_related"/>
</dbReference>
<dbReference type="EMBL" id="JBHUMQ010000049">
    <property type="protein sequence ID" value="MFD2695577.1"/>
    <property type="molecule type" value="Genomic_DNA"/>
</dbReference>
<dbReference type="InterPro" id="IPR013780">
    <property type="entry name" value="Glyco_hydro_b"/>
</dbReference>
<evidence type="ECO:0000256" key="6">
    <source>
        <dbReference type="PIRNR" id="PIRNR005536"/>
    </source>
</evidence>
<dbReference type="InterPro" id="IPR017853">
    <property type="entry name" value="GH"/>
</dbReference>
<dbReference type="Proteomes" id="UP001597399">
    <property type="component" value="Unassembled WGS sequence"/>
</dbReference>
<keyword evidence="4 6" id="KW-0378">Hydrolase</keyword>
<dbReference type="RefSeq" id="WP_373689412.1">
    <property type="nucleotide sequence ID" value="NZ_JAMXWM010000006.1"/>
</dbReference>
<comment type="similarity">
    <text evidence="2">Belongs to the glycosyl hydrolase 36 family.</text>
</comment>
<dbReference type="Gene3D" id="2.70.98.60">
    <property type="entry name" value="alpha-galactosidase from lactobacil brevis"/>
    <property type="match status" value="1"/>
</dbReference>
<comment type="caution">
    <text evidence="9">The sequence shown here is derived from an EMBL/GenBank/DDBJ whole genome shotgun (WGS) entry which is preliminary data.</text>
</comment>
<dbReference type="PIRSF" id="PIRSF005536">
    <property type="entry name" value="Agal"/>
    <property type="match status" value="1"/>
</dbReference>
<evidence type="ECO:0000256" key="3">
    <source>
        <dbReference type="ARBA" id="ARBA00012755"/>
    </source>
</evidence>
<dbReference type="SUPFAM" id="SSF51445">
    <property type="entry name" value="(Trans)glycosidases"/>
    <property type="match status" value="1"/>
</dbReference>
<evidence type="ECO:0000259" key="7">
    <source>
        <dbReference type="Pfam" id="PF16874"/>
    </source>
</evidence>
<dbReference type="InterPro" id="IPR013785">
    <property type="entry name" value="Aldolase_TIM"/>
</dbReference>
<sequence>MMINYDSKNKCFHLQTRTSSYVMHLDSGYLLHLYWGKKINQYRGSRPLTDKPRSFAPYADPARRGFTLSTLPLEYPAYGNGDYRHPAYQIQLENGSTVTDLRYAGHVIYSGKKKLDGLPATYAEQDQEAQSLDILLQDSVAGLSVVLTYSVFRDFNAITRSVRFENIGTSVLRLLNAASASIDFRDDGFDSLSFYGSHNNERNMDRRPLVSGSRIIDSARGASSPQHDPFFALMRQNADETQGEAFGFSFVYSGNFRAHIEVDQYKTTRASIGLNPFDFSWKLVPGETFQTPEAVLVYSNQGLGGMSQTYHRLYRTRLARGTFRDLERPILINNWEATYFKLNEKKLLAIAKEAQKAGIELFVLDDGWFGHRDNDKSSLGDWFVDKRKLPHGLTWLSNRIHEMGLQFGLWFEPEMVSPDSDLYRTHPDWCLHVPDRPRSLSRYQLVLDLSRQDVRDYLEKSIAAILADADINYVKWDMNRHMTEIGSALLPSDRQRETAHRYMLGLYDLIERLTDAFPTTLFESCSSGGGRFDPGMLYYMPQTWTSDNTDAVCRLGIQYGTSVVYPPIAMGAHVSAVPNHQVGRTTSLAMRAAVAMSGNFGYELDLTKLTDEEKDTVKKQVAFYKEIRPLIQFGSFYRITNPFDGGDAAWCFVSSDQSEVIGFYFTVLASAAQVQKSFRLQGLNPEFLYENSETGEMFGGDELMNSGLNVPIEKGDFHSYVWRFRKTVE</sequence>
<dbReference type="InterPro" id="IPR002252">
    <property type="entry name" value="Glyco_hydro_36"/>
</dbReference>
<dbReference type="InterPro" id="IPR031705">
    <property type="entry name" value="Glyco_hydro_36_C"/>
</dbReference>
<dbReference type="PROSITE" id="PS00512">
    <property type="entry name" value="ALPHA_GALACTOSIDASE"/>
    <property type="match status" value="1"/>
</dbReference>
<keyword evidence="10" id="KW-1185">Reference proteome</keyword>
<evidence type="ECO:0000256" key="5">
    <source>
        <dbReference type="ARBA" id="ARBA00023295"/>
    </source>
</evidence>
<gene>
    <name evidence="9" type="ORF">ACFSUE_18410</name>
</gene>
<evidence type="ECO:0000313" key="10">
    <source>
        <dbReference type="Proteomes" id="UP001597399"/>
    </source>
</evidence>
<dbReference type="PANTHER" id="PTHR43053">
    <property type="entry name" value="GLYCOSIDASE FAMILY 31"/>
    <property type="match status" value="1"/>
</dbReference>
<dbReference type="Gene3D" id="2.60.40.1180">
    <property type="entry name" value="Golgi alpha-mannosidase II"/>
    <property type="match status" value="1"/>
</dbReference>
<dbReference type="Pfam" id="PF02065">
    <property type="entry name" value="Melibiase"/>
    <property type="match status" value="1"/>
</dbReference>
<protein>
    <recommendedName>
        <fullName evidence="3 6">Alpha-galactosidase</fullName>
        <ecNumber evidence="3 6">3.2.1.22</ecNumber>
    </recommendedName>
</protein>
<comment type="catalytic activity">
    <reaction evidence="1 6">
        <text>Hydrolysis of terminal, non-reducing alpha-D-galactose residues in alpha-D-galactosides, including galactose oligosaccharides, galactomannans and galactolipids.</text>
        <dbReference type="EC" id="3.2.1.22"/>
    </reaction>
</comment>
<dbReference type="PRINTS" id="PR00743">
    <property type="entry name" value="GLHYDRLASE36"/>
</dbReference>
<organism evidence="9 10">
    <name type="scientific">Sporolactobacillus shoreicorticis</name>
    <dbReference type="NCBI Taxonomy" id="1923877"/>
    <lineage>
        <taxon>Bacteria</taxon>
        <taxon>Bacillati</taxon>
        <taxon>Bacillota</taxon>
        <taxon>Bacilli</taxon>
        <taxon>Bacillales</taxon>
        <taxon>Sporolactobacillaceae</taxon>
        <taxon>Sporolactobacillus</taxon>
    </lineage>
</organism>